<gene>
    <name evidence="2" type="primary">yhbB</name>
</gene>
<reference evidence="2" key="1">
    <citation type="submission" date="2017-07" db="EMBL/GenBank/DDBJ databases">
        <title>Complete nucleotide sequence of the IncI2 conjugative plasmid TP114.</title>
        <authorList>
            <person name="Neil K."/>
            <person name="Matteau D."/>
            <person name="Rodrigue S."/>
        </authorList>
    </citation>
    <scope>NUCLEOTIDE SEQUENCE</scope>
    <source>
        <strain evidence="2">K-12</strain>
        <plasmid evidence="2">TP114</plasmid>
    </source>
</reference>
<accession>A0A223DR06</accession>
<feature type="transmembrane region" description="Helical" evidence="1">
    <location>
        <begin position="68"/>
        <end position="92"/>
    </location>
</feature>
<feature type="transmembrane region" description="Helical" evidence="1">
    <location>
        <begin position="28"/>
        <end position="47"/>
    </location>
</feature>
<proteinExistence type="predicted"/>
<keyword evidence="1" id="KW-1133">Transmembrane helix</keyword>
<keyword evidence="2" id="KW-0614">Plasmid</keyword>
<sequence>MRNANEGISLAAIVAKETTTGKWNGTGGGIGLGTGGIGLFIGGVSGSKQEQTQRAKNFESPKEEEYSLLNVYGSIIKVLVFGVLFGLSARLFTSLSNTGSDFAEPVTTTTATGKIQSIMGGMAEMVSILGTVVPFLVIITAMIWFLFFSSKREKEELTRVEREAAKTKLRIDVYHRLRYVESDHVVFDPITGREVPAERTCINKLIEALVDESNDISKRN</sequence>
<dbReference type="AlphaFoldDB" id="A0A223DR06"/>
<protein>
    <submittedName>
        <fullName evidence="2">YhbB</fullName>
    </submittedName>
</protein>
<name>A0A223DR06_ECOLI</name>
<organism evidence="2">
    <name type="scientific">Escherichia coli str. K-12 substr. MG1655</name>
    <dbReference type="NCBI Taxonomy" id="511145"/>
    <lineage>
        <taxon>Bacteria</taxon>
        <taxon>Pseudomonadati</taxon>
        <taxon>Pseudomonadota</taxon>
        <taxon>Gammaproteobacteria</taxon>
        <taxon>Enterobacterales</taxon>
        <taxon>Enterobacteriaceae</taxon>
        <taxon>Escherichia</taxon>
    </lineage>
</organism>
<geneLocation type="plasmid" evidence="2">
    <name>TP114</name>
</geneLocation>
<evidence type="ECO:0000313" key="2">
    <source>
        <dbReference type="EMBL" id="ASS85401.1"/>
    </source>
</evidence>
<feature type="transmembrane region" description="Helical" evidence="1">
    <location>
        <begin position="126"/>
        <end position="147"/>
    </location>
</feature>
<keyword evidence="1" id="KW-0812">Transmembrane</keyword>
<keyword evidence="1" id="KW-0472">Membrane</keyword>
<evidence type="ECO:0000256" key="1">
    <source>
        <dbReference type="SAM" id="Phobius"/>
    </source>
</evidence>
<dbReference type="RefSeq" id="WP_001243162.1">
    <property type="nucleotide sequence ID" value="NZ_MF521836.2"/>
</dbReference>
<dbReference type="EMBL" id="MF521836">
    <property type="protein sequence ID" value="ASS85401.1"/>
    <property type="molecule type" value="Genomic_DNA"/>
</dbReference>